<dbReference type="InterPro" id="IPR015168">
    <property type="entry name" value="SsuA/THI5"/>
</dbReference>
<keyword evidence="3 4" id="KW-0732">Signal</keyword>
<dbReference type="SMART" id="SM00062">
    <property type="entry name" value="PBPb"/>
    <property type="match status" value="1"/>
</dbReference>
<dbReference type="Proteomes" id="UP001589813">
    <property type="component" value="Unassembled WGS sequence"/>
</dbReference>
<evidence type="ECO:0000256" key="3">
    <source>
        <dbReference type="ARBA" id="ARBA00022729"/>
    </source>
</evidence>
<dbReference type="Pfam" id="PF09084">
    <property type="entry name" value="NMT1"/>
    <property type="match status" value="1"/>
</dbReference>
<comment type="subcellular location">
    <subcellularLocation>
        <location evidence="1">Periplasm</location>
    </subcellularLocation>
</comment>
<dbReference type="SUPFAM" id="SSF53850">
    <property type="entry name" value="Periplasmic binding protein-like II"/>
    <property type="match status" value="1"/>
</dbReference>
<feature type="domain" description="Solute-binding protein family 3/N-terminal" evidence="5">
    <location>
        <begin position="27"/>
        <end position="244"/>
    </location>
</feature>
<name>A0ABV6B7U5_9GAMM</name>
<feature type="chain" id="PRO_5045297026" evidence="4">
    <location>
        <begin position="21"/>
        <end position="318"/>
    </location>
</feature>
<proteinExistence type="inferred from homology"/>
<organism evidence="6 7">
    <name type="scientific">Rheinheimera tilapiae</name>
    <dbReference type="NCBI Taxonomy" id="875043"/>
    <lineage>
        <taxon>Bacteria</taxon>
        <taxon>Pseudomonadati</taxon>
        <taxon>Pseudomonadota</taxon>
        <taxon>Gammaproteobacteria</taxon>
        <taxon>Chromatiales</taxon>
        <taxon>Chromatiaceae</taxon>
        <taxon>Rheinheimera</taxon>
    </lineage>
</organism>
<evidence type="ECO:0000256" key="4">
    <source>
        <dbReference type="SAM" id="SignalP"/>
    </source>
</evidence>
<evidence type="ECO:0000313" key="6">
    <source>
        <dbReference type="EMBL" id="MFC0046938.1"/>
    </source>
</evidence>
<sequence length="318" mass="35843">MIKRMRAVLLPGLLMWLAACQPRPDPTLRIGTNLWPGYEPLYVARDQRVFQSLDVQLIEYRAAGQVLNGLRKGTINMAALTLDEAVRISASGIPIEVIWLFNISDGADQLLARPGISQISELSGKRIGIESNALGAYLWQRFLSLNHLNAADYELVGLDLAAHAQALTNGEVDAVMTFEPEKSKLLRLGAKALFTSKEVPGEVLDVLIVRKTGDNAPTTAQIQQFIRQYHQHFQQMQQNWQGWYPQLNKRLKLSEQELVQTYGELQIPSVTMQIQLLSNQVKMQKIMQDYQQVLLDIGMISQPCDCTNLINTRYLEAL</sequence>
<feature type="signal peptide" evidence="4">
    <location>
        <begin position="1"/>
        <end position="20"/>
    </location>
</feature>
<comment type="similarity">
    <text evidence="2">Belongs to the bacterial solute-binding protein SsuA/TauA family.</text>
</comment>
<dbReference type="PROSITE" id="PS51257">
    <property type="entry name" value="PROKAR_LIPOPROTEIN"/>
    <property type="match status" value="1"/>
</dbReference>
<evidence type="ECO:0000256" key="1">
    <source>
        <dbReference type="ARBA" id="ARBA00004418"/>
    </source>
</evidence>
<protein>
    <submittedName>
        <fullName evidence="6">ABC transporter substrate-binding protein</fullName>
    </submittedName>
</protein>
<evidence type="ECO:0000259" key="5">
    <source>
        <dbReference type="SMART" id="SM00062"/>
    </source>
</evidence>
<evidence type="ECO:0000313" key="7">
    <source>
        <dbReference type="Proteomes" id="UP001589813"/>
    </source>
</evidence>
<dbReference type="EMBL" id="JBHLXP010000001">
    <property type="protein sequence ID" value="MFC0046938.1"/>
    <property type="molecule type" value="Genomic_DNA"/>
</dbReference>
<dbReference type="PANTHER" id="PTHR30024">
    <property type="entry name" value="ALIPHATIC SULFONATES-BINDING PROTEIN-RELATED"/>
    <property type="match status" value="1"/>
</dbReference>
<evidence type="ECO:0000256" key="2">
    <source>
        <dbReference type="ARBA" id="ARBA00010742"/>
    </source>
</evidence>
<comment type="caution">
    <text evidence="6">The sequence shown here is derived from an EMBL/GenBank/DDBJ whole genome shotgun (WGS) entry which is preliminary data.</text>
</comment>
<gene>
    <name evidence="6" type="ORF">ACFFJP_01380</name>
</gene>
<dbReference type="InterPro" id="IPR001638">
    <property type="entry name" value="Solute-binding_3/MltF_N"/>
</dbReference>
<dbReference type="PANTHER" id="PTHR30024:SF47">
    <property type="entry name" value="TAURINE-BINDING PERIPLASMIC PROTEIN"/>
    <property type="match status" value="1"/>
</dbReference>
<accession>A0ABV6B7U5</accession>
<dbReference type="Gene3D" id="3.40.190.10">
    <property type="entry name" value="Periplasmic binding protein-like II"/>
    <property type="match status" value="2"/>
</dbReference>
<reference evidence="6 7" key="1">
    <citation type="submission" date="2024-09" db="EMBL/GenBank/DDBJ databases">
        <authorList>
            <person name="Sun Q."/>
            <person name="Mori K."/>
        </authorList>
    </citation>
    <scope>NUCLEOTIDE SEQUENCE [LARGE SCALE GENOMIC DNA]</scope>
    <source>
        <strain evidence="6 7">KCTC 23315</strain>
    </source>
</reference>
<keyword evidence="7" id="KW-1185">Reference proteome</keyword>